<dbReference type="AlphaFoldDB" id="A0AAJ1QS95"/>
<feature type="transmembrane region" description="Helical" evidence="1">
    <location>
        <begin position="93"/>
        <end position="113"/>
    </location>
</feature>
<keyword evidence="1" id="KW-0812">Transmembrane</keyword>
<dbReference type="RefSeq" id="WP_289351175.1">
    <property type="nucleotide sequence ID" value="NZ_JAUCFI010000003.1"/>
</dbReference>
<name>A0AAJ1QS95_9BACI</name>
<gene>
    <name evidence="2" type="ORF">QUF85_25605</name>
</gene>
<dbReference type="Proteomes" id="UP001238973">
    <property type="component" value="Unassembled WGS sequence"/>
</dbReference>
<organism evidence="2 3">
    <name type="scientific">Peribacillus frigoritolerans</name>
    <dbReference type="NCBI Taxonomy" id="450367"/>
    <lineage>
        <taxon>Bacteria</taxon>
        <taxon>Bacillati</taxon>
        <taxon>Bacillota</taxon>
        <taxon>Bacilli</taxon>
        <taxon>Bacillales</taxon>
        <taxon>Bacillaceae</taxon>
        <taxon>Peribacillus</taxon>
    </lineage>
</organism>
<keyword evidence="1" id="KW-0472">Membrane</keyword>
<dbReference type="EMBL" id="JAUCFI010000003">
    <property type="protein sequence ID" value="MDM5286661.1"/>
    <property type="molecule type" value="Genomic_DNA"/>
</dbReference>
<evidence type="ECO:0000313" key="3">
    <source>
        <dbReference type="Proteomes" id="UP001238973"/>
    </source>
</evidence>
<accession>A0AAJ1QS95</accession>
<keyword evidence="1" id="KW-1133">Transmembrane helix</keyword>
<evidence type="ECO:0000256" key="1">
    <source>
        <dbReference type="SAM" id="Phobius"/>
    </source>
</evidence>
<sequence length="131" mass="14286">MDGRNERDSCRITGSRDSTAAYGEEAWQTVGGKGADFRKWVCVMISTPGTRFPRAVQGASSAFACGVFLGHAFPAGVSYLTFQSAGTSFFRDIVGELALLLQFVFSLAVPSIFRQKEFRIALAPNHNLKQD</sequence>
<feature type="transmembrane region" description="Helical" evidence="1">
    <location>
        <begin position="61"/>
        <end position="81"/>
    </location>
</feature>
<proteinExistence type="predicted"/>
<reference evidence="2" key="1">
    <citation type="submission" date="2023-06" db="EMBL/GenBank/DDBJ databases">
        <title>Comparative genomics of Bacillaceae isolates and their secondary metabolite potential.</title>
        <authorList>
            <person name="Song L."/>
            <person name="Nielsen L.J."/>
            <person name="Mohite O."/>
            <person name="Xu X."/>
            <person name="Weber T."/>
            <person name="Kovacs A.T."/>
        </authorList>
    </citation>
    <scope>NUCLEOTIDE SEQUENCE</scope>
    <source>
        <strain evidence="2">G1S1</strain>
    </source>
</reference>
<comment type="caution">
    <text evidence="2">The sequence shown here is derived from an EMBL/GenBank/DDBJ whole genome shotgun (WGS) entry which is preliminary data.</text>
</comment>
<evidence type="ECO:0000313" key="2">
    <source>
        <dbReference type="EMBL" id="MDM5286661.1"/>
    </source>
</evidence>
<protein>
    <submittedName>
        <fullName evidence="2">Uncharacterized protein</fullName>
    </submittedName>
</protein>